<dbReference type="AlphaFoldDB" id="A0A066VAB0"/>
<evidence type="ECO:0000256" key="1">
    <source>
        <dbReference type="SAM" id="MobiDB-lite"/>
    </source>
</evidence>
<proteinExistence type="predicted"/>
<gene>
    <name evidence="2" type="ORF">K437DRAFT_265115</name>
</gene>
<reference evidence="2 3" key="1">
    <citation type="submission" date="2014-05" db="EMBL/GenBank/DDBJ databases">
        <title>Draft genome sequence of a rare smut relative, Tilletiaria anomala UBC 951.</title>
        <authorList>
            <consortium name="DOE Joint Genome Institute"/>
            <person name="Toome M."/>
            <person name="Kuo A."/>
            <person name="Henrissat B."/>
            <person name="Lipzen A."/>
            <person name="Tritt A."/>
            <person name="Yoshinaga Y."/>
            <person name="Zane M."/>
            <person name="Barry K."/>
            <person name="Grigoriev I.V."/>
            <person name="Spatafora J.W."/>
            <person name="Aimea M.C."/>
        </authorList>
    </citation>
    <scope>NUCLEOTIDE SEQUENCE [LARGE SCALE GENOMIC DNA]</scope>
    <source>
        <strain evidence="2 3">UBC 951</strain>
    </source>
</reference>
<dbReference type="OrthoDB" id="6109at2759"/>
<sequence>MASSLERGSSLRVTLLNIEVRSFEDGCLRAHLNLSEGDIKLAPVSLQVQGDRDPVVREASLLKGVARDAASGWYSSGRQFKGATRILSTGIPATGAHVNPRHMSSRKDKDEIGDGSEGEDDKTRGSTKASLIVSIAASNMWMTLLISDGKLRLICLADATRTWATALLPFVPWCLECFGNTTNQPYAFESDEEMSATSG</sequence>
<dbReference type="InParanoid" id="A0A066VAB0"/>
<dbReference type="Proteomes" id="UP000027361">
    <property type="component" value="Unassembled WGS sequence"/>
</dbReference>
<accession>A0A066VAB0</accession>
<name>A0A066VAB0_TILAU</name>
<comment type="caution">
    <text evidence="2">The sequence shown here is derived from an EMBL/GenBank/DDBJ whole genome shotgun (WGS) entry which is preliminary data.</text>
</comment>
<dbReference type="HOGENOM" id="CLU_1373051_0_0_1"/>
<dbReference type="EMBL" id="JMSN01000145">
    <property type="protein sequence ID" value="KDN37228.1"/>
    <property type="molecule type" value="Genomic_DNA"/>
</dbReference>
<dbReference type="RefSeq" id="XP_013240293.1">
    <property type="nucleotide sequence ID" value="XM_013384839.1"/>
</dbReference>
<keyword evidence="3" id="KW-1185">Reference proteome</keyword>
<feature type="region of interest" description="Disordered" evidence="1">
    <location>
        <begin position="92"/>
        <end position="124"/>
    </location>
</feature>
<protein>
    <submittedName>
        <fullName evidence="2">Uncharacterized protein</fullName>
    </submittedName>
</protein>
<evidence type="ECO:0000313" key="2">
    <source>
        <dbReference type="EMBL" id="KDN37228.1"/>
    </source>
</evidence>
<evidence type="ECO:0000313" key="3">
    <source>
        <dbReference type="Proteomes" id="UP000027361"/>
    </source>
</evidence>
<organism evidence="2 3">
    <name type="scientific">Tilletiaria anomala (strain ATCC 24038 / CBS 436.72 / UBC 951)</name>
    <dbReference type="NCBI Taxonomy" id="1037660"/>
    <lineage>
        <taxon>Eukaryota</taxon>
        <taxon>Fungi</taxon>
        <taxon>Dikarya</taxon>
        <taxon>Basidiomycota</taxon>
        <taxon>Ustilaginomycotina</taxon>
        <taxon>Exobasidiomycetes</taxon>
        <taxon>Georgefischeriales</taxon>
        <taxon>Tilletiariaceae</taxon>
        <taxon>Tilletiaria</taxon>
    </lineage>
</organism>
<dbReference type="GeneID" id="25265732"/>